<proteinExistence type="predicted"/>
<evidence type="ECO:0000313" key="1">
    <source>
        <dbReference type="EMBL" id="CAF1261939.1"/>
    </source>
</evidence>
<dbReference type="Proteomes" id="UP000682733">
    <property type="component" value="Unassembled WGS sequence"/>
</dbReference>
<protein>
    <submittedName>
        <fullName evidence="1">Uncharacterized protein</fullName>
    </submittedName>
</protein>
<dbReference type="EMBL" id="CAJOBA010038880">
    <property type="protein sequence ID" value="CAF4068505.1"/>
    <property type="molecule type" value="Genomic_DNA"/>
</dbReference>
<comment type="caution">
    <text evidence="1">The sequence shown here is derived from an EMBL/GenBank/DDBJ whole genome shotgun (WGS) entry which is preliminary data.</text>
</comment>
<dbReference type="AlphaFoldDB" id="A0A8S2EMC7"/>
<evidence type="ECO:0000313" key="2">
    <source>
        <dbReference type="EMBL" id="CAF4068505.1"/>
    </source>
</evidence>
<dbReference type="Proteomes" id="UP000677228">
    <property type="component" value="Unassembled WGS sequence"/>
</dbReference>
<reference evidence="1" key="1">
    <citation type="submission" date="2021-02" db="EMBL/GenBank/DDBJ databases">
        <authorList>
            <person name="Nowell W R."/>
        </authorList>
    </citation>
    <scope>NUCLEOTIDE SEQUENCE</scope>
</reference>
<sequence>MVAFPPFISLDSKETFVKANFVDPDIDIVEGLPSSSDHDTSSSSLNADIHIEYESAILLLQETVVSKTNQKEEQEDSNNADNETCLEELPRSSSYYIPKLIALCGSLYCNTSKECHFSDEQLDLSHLPFSFVEIITDLIVPIQANYAMIDDSNKVVKTKIIYSTGIRITPLHVITTEHGVSQTHVGEKDGVEYTIVDYKVVIHNKSFIFTKKSKNLQKSVSFNYFHETSLDLALLESKHFISGSCFMVPIISNVQDFNIYENTMYPAKLIAADTYFPKEKKYEEEKESWHPPYGVMKAFYSVGGPYISCGALVEPCEQSVAISTLATNTRQLAKSGKKKKNMIFDVKRHVICSQNRNSGGAIVLDPLDWITKSNFGNGDGNNCQYNNETIRQCHEVFRFIGVHIGGGGRKSGIDVTKDYKIIHGRKRGTIMNIKPNAYLPVDCTAFIYLYTLAIQDLLNMPDVPLKALFNEWDLASIRTYISHLSTIVSGIDYCPDLIKEIVASINLRIK</sequence>
<accession>A0A8S2EMC7</accession>
<gene>
    <name evidence="1" type="ORF">OVA965_LOCUS26771</name>
    <name evidence="2" type="ORF">TMI583_LOCUS27516</name>
</gene>
<evidence type="ECO:0000313" key="3">
    <source>
        <dbReference type="Proteomes" id="UP000677228"/>
    </source>
</evidence>
<name>A0A8S2EMC7_9BILA</name>
<organism evidence="1 3">
    <name type="scientific">Didymodactylos carnosus</name>
    <dbReference type="NCBI Taxonomy" id="1234261"/>
    <lineage>
        <taxon>Eukaryota</taxon>
        <taxon>Metazoa</taxon>
        <taxon>Spiralia</taxon>
        <taxon>Gnathifera</taxon>
        <taxon>Rotifera</taxon>
        <taxon>Eurotatoria</taxon>
        <taxon>Bdelloidea</taxon>
        <taxon>Philodinida</taxon>
        <taxon>Philodinidae</taxon>
        <taxon>Didymodactylos</taxon>
    </lineage>
</organism>
<dbReference type="EMBL" id="CAJNOK010017321">
    <property type="protein sequence ID" value="CAF1261939.1"/>
    <property type="molecule type" value="Genomic_DNA"/>
</dbReference>